<evidence type="ECO:0008006" key="3">
    <source>
        <dbReference type="Google" id="ProtNLM"/>
    </source>
</evidence>
<gene>
    <name evidence="1" type="ORF">PoB_000747800</name>
</gene>
<sequence length="87" mass="9863">MCLQGESSFFWLGMTSAIINLRTRCIPCNRMAPSQPSAPPTPPIQPTYPFQCICADFFTYADHNYLVIAIDIVTGRLLREQQMVHKV</sequence>
<dbReference type="EMBL" id="BLXT01000876">
    <property type="protein sequence ID" value="GFN80972.1"/>
    <property type="molecule type" value="Genomic_DNA"/>
</dbReference>
<accession>A0AAV3YES4</accession>
<organism evidence="1 2">
    <name type="scientific">Plakobranchus ocellatus</name>
    <dbReference type="NCBI Taxonomy" id="259542"/>
    <lineage>
        <taxon>Eukaryota</taxon>
        <taxon>Metazoa</taxon>
        <taxon>Spiralia</taxon>
        <taxon>Lophotrochozoa</taxon>
        <taxon>Mollusca</taxon>
        <taxon>Gastropoda</taxon>
        <taxon>Heterobranchia</taxon>
        <taxon>Euthyneura</taxon>
        <taxon>Panpulmonata</taxon>
        <taxon>Sacoglossa</taxon>
        <taxon>Placobranchoidea</taxon>
        <taxon>Plakobranchidae</taxon>
        <taxon>Plakobranchus</taxon>
    </lineage>
</organism>
<dbReference type="AlphaFoldDB" id="A0AAV3YES4"/>
<evidence type="ECO:0000313" key="2">
    <source>
        <dbReference type="Proteomes" id="UP000735302"/>
    </source>
</evidence>
<reference evidence="1 2" key="1">
    <citation type="journal article" date="2021" name="Elife">
        <title>Chloroplast acquisition without the gene transfer in kleptoplastic sea slugs, Plakobranchus ocellatus.</title>
        <authorList>
            <person name="Maeda T."/>
            <person name="Takahashi S."/>
            <person name="Yoshida T."/>
            <person name="Shimamura S."/>
            <person name="Takaki Y."/>
            <person name="Nagai Y."/>
            <person name="Toyoda A."/>
            <person name="Suzuki Y."/>
            <person name="Arimoto A."/>
            <person name="Ishii H."/>
            <person name="Satoh N."/>
            <person name="Nishiyama T."/>
            <person name="Hasebe M."/>
            <person name="Maruyama T."/>
            <person name="Minagawa J."/>
            <person name="Obokata J."/>
            <person name="Shigenobu S."/>
        </authorList>
    </citation>
    <scope>NUCLEOTIDE SEQUENCE [LARGE SCALE GENOMIC DNA]</scope>
</reference>
<evidence type="ECO:0000313" key="1">
    <source>
        <dbReference type="EMBL" id="GFN80972.1"/>
    </source>
</evidence>
<comment type="caution">
    <text evidence="1">The sequence shown here is derived from an EMBL/GenBank/DDBJ whole genome shotgun (WGS) entry which is preliminary data.</text>
</comment>
<protein>
    <recommendedName>
        <fullName evidence="3">Integrase catalytic domain-containing protein</fullName>
    </recommendedName>
</protein>
<dbReference type="Proteomes" id="UP000735302">
    <property type="component" value="Unassembled WGS sequence"/>
</dbReference>
<name>A0AAV3YES4_9GAST</name>
<proteinExistence type="predicted"/>
<keyword evidence="2" id="KW-1185">Reference proteome</keyword>